<keyword evidence="1" id="KW-0472">Membrane</keyword>
<sequence>MGSTFNKSNRLYTPLLTWLASSIAFIEINRFGLGDCGYTFSWFASWSFYVALFVLLL</sequence>
<organism evidence="2 3">
    <name type="scientific">Pseudoalteromonas luteoviolacea S4060-1</name>
    <dbReference type="NCBI Taxonomy" id="1365257"/>
    <lineage>
        <taxon>Bacteria</taxon>
        <taxon>Pseudomonadati</taxon>
        <taxon>Pseudomonadota</taxon>
        <taxon>Gammaproteobacteria</taxon>
        <taxon>Alteromonadales</taxon>
        <taxon>Pseudoalteromonadaceae</taxon>
        <taxon>Pseudoalteromonas</taxon>
    </lineage>
</organism>
<feature type="transmembrane region" description="Helical" evidence="1">
    <location>
        <begin position="38"/>
        <end position="56"/>
    </location>
</feature>
<protein>
    <submittedName>
        <fullName evidence="2">Uncharacterized protein</fullName>
    </submittedName>
</protein>
<dbReference type="Proteomes" id="UP000076661">
    <property type="component" value="Unassembled WGS sequence"/>
</dbReference>
<dbReference type="PATRIC" id="fig|1365257.3.peg.1991"/>
<gene>
    <name evidence="2" type="ORF">N478_02010</name>
</gene>
<evidence type="ECO:0000313" key="3">
    <source>
        <dbReference type="Proteomes" id="UP000076661"/>
    </source>
</evidence>
<dbReference type="EMBL" id="AUXX01000012">
    <property type="protein sequence ID" value="KZN67551.1"/>
    <property type="molecule type" value="Genomic_DNA"/>
</dbReference>
<keyword evidence="1" id="KW-0812">Transmembrane</keyword>
<accession>A0A167N5U3</accession>
<reference evidence="2 3" key="1">
    <citation type="submission" date="2013-07" db="EMBL/GenBank/DDBJ databases">
        <title>Comparative Genomic and Metabolomic Analysis of Twelve Strains of Pseudoalteromonas luteoviolacea.</title>
        <authorList>
            <person name="Vynne N.G."/>
            <person name="Mansson M."/>
            <person name="Gram L."/>
        </authorList>
    </citation>
    <scope>NUCLEOTIDE SEQUENCE [LARGE SCALE GENOMIC DNA]</scope>
    <source>
        <strain evidence="2 3">S4060-1</strain>
    </source>
</reference>
<proteinExistence type="predicted"/>
<keyword evidence="1" id="KW-1133">Transmembrane helix</keyword>
<dbReference type="AlphaFoldDB" id="A0A167N5U3"/>
<comment type="caution">
    <text evidence="2">The sequence shown here is derived from an EMBL/GenBank/DDBJ whole genome shotgun (WGS) entry which is preliminary data.</text>
</comment>
<feature type="transmembrane region" description="Helical" evidence="1">
    <location>
        <begin position="12"/>
        <end position="32"/>
    </location>
</feature>
<evidence type="ECO:0000256" key="1">
    <source>
        <dbReference type="SAM" id="Phobius"/>
    </source>
</evidence>
<evidence type="ECO:0000313" key="2">
    <source>
        <dbReference type="EMBL" id="KZN67551.1"/>
    </source>
</evidence>
<name>A0A167N5U3_9GAMM</name>